<organism evidence="2">
    <name type="scientific">uncultured Desulfobacterium sp</name>
    <dbReference type="NCBI Taxonomy" id="201089"/>
    <lineage>
        <taxon>Bacteria</taxon>
        <taxon>Pseudomonadati</taxon>
        <taxon>Thermodesulfobacteriota</taxon>
        <taxon>Desulfobacteria</taxon>
        <taxon>Desulfobacterales</taxon>
        <taxon>Desulfobacteriaceae</taxon>
        <taxon>Desulfobacterium</taxon>
        <taxon>environmental samples</taxon>
    </lineage>
</organism>
<dbReference type="EMBL" id="FR695868">
    <property type="protein sequence ID" value="CBX28375.1"/>
    <property type="molecule type" value="Genomic_DNA"/>
</dbReference>
<evidence type="ECO:0008006" key="3">
    <source>
        <dbReference type="Google" id="ProtNLM"/>
    </source>
</evidence>
<feature type="transmembrane region" description="Helical" evidence="1">
    <location>
        <begin position="15"/>
        <end position="38"/>
    </location>
</feature>
<protein>
    <recommendedName>
        <fullName evidence="3">Pilus assembly protein, PilO</fullName>
    </recommendedName>
</protein>
<keyword evidence="1" id="KW-0812">Transmembrane</keyword>
<evidence type="ECO:0000256" key="1">
    <source>
        <dbReference type="SAM" id="Phobius"/>
    </source>
</evidence>
<sequence>MYQILKNMMIPKRTLIYMAVCLFGILITVFIGIIPNWFSNMRLDRKISELQLKLEEQKQIYPVYELLKNNDHQKSSMVLPFPAKNELLRESVESFPGILKTISREAGMDALSISPDINLLSSGSKFLIVDAVIRGDFFDFRNLLIGLGKVPYLDSVEEIRIQRKRDFMEFKLKIRLVLA</sequence>
<proteinExistence type="predicted"/>
<name>E1YCT1_9BACT</name>
<evidence type="ECO:0000313" key="2">
    <source>
        <dbReference type="EMBL" id="CBX28375.1"/>
    </source>
</evidence>
<accession>E1YCT1</accession>
<keyword evidence="1" id="KW-1133">Transmembrane helix</keyword>
<gene>
    <name evidence="2" type="ORF">N47_G36990</name>
</gene>
<dbReference type="AlphaFoldDB" id="E1YCT1"/>
<reference evidence="2" key="1">
    <citation type="journal article" date="2011" name="Environ. Microbiol.">
        <title>Genomic insights into the metabolic potential of the polycyclic aromatic hydrocarbon degrading sulfate-reducing Deltaproteobacterium N47.</title>
        <authorList>
            <person name="Bergmann F."/>
            <person name="Selesi D."/>
            <person name="Weinmaier T."/>
            <person name="Tischler P."/>
            <person name="Rattei T."/>
            <person name="Meckenstock R.U."/>
        </authorList>
    </citation>
    <scope>NUCLEOTIDE SEQUENCE</scope>
</reference>
<keyword evidence="1" id="KW-0472">Membrane</keyword>